<feature type="non-terminal residue" evidence="1">
    <location>
        <position position="1"/>
    </location>
</feature>
<reference evidence="1" key="1">
    <citation type="submission" date="2018-05" db="EMBL/GenBank/DDBJ databases">
        <authorList>
            <person name="Lanie J.A."/>
            <person name="Ng W.-L."/>
            <person name="Kazmierczak K.M."/>
            <person name="Andrzejewski T.M."/>
            <person name="Davidsen T.M."/>
            <person name="Wayne K.J."/>
            <person name="Tettelin H."/>
            <person name="Glass J.I."/>
            <person name="Rusch D."/>
            <person name="Podicherti R."/>
            <person name="Tsui H.-C.T."/>
            <person name="Winkler M.E."/>
        </authorList>
    </citation>
    <scope>NUCLEOTIDE SEQUENCE</scope>
</reference>
<sequence length="168" mass="17832">AALVNVSYTFEPGGGVRQRVGGEFLRVLRETEAVQQALEGEDLGNADLIDGANLNWIGEWTLSGDSLHVAFDLLIVEVFGDVPIIGKVTLPVFEQALNPAAQTELDYTCELAEGILSLRGRAVAIGVGAGSGQLTEQVEGTAGELAQQAVDLLATHLEGQDTQRYAKR</sequence>
<name>A0A382LYE3_9ZZZZ</name>
<organism evidence="1">
    <name type="scientific">marine metagenome</name>
    <dbReference type="NCBI Taxonomy" id="408172"/>
    <lineage>
        <taxon>unclassified sequences</taxon>
        <taxon>metagenomes</taxon>
        <taxon>ecological metagenomes</taxon>
    </lineage>
</organism>
<gene>
    <name evidence="1" type="ORF">METZ01_LOCUS294454</name>
</gene>
<protein>
    <submittedName>
        <fullName evidence="1">Uncharacterized protein</fullName>
    </submittedName>
</protein>
<proteinExistence type="predicted"/>
<dbReference type="AlphaFoldDB" id="A0A382LYE3"/>
<accession>A0A382LYE3</accession>
<dbReference type="EMBL" id="UINC01090021">
    <property type="protein sequence ID" value="SVC41600.1"/>
    <property type="molecule type" value="Genomic_DNA"/>
</dbReference>
<evidence type="ECO:0000313" key="1">
    <source>
        <dbReference type="EMBL" id="SVC41600.1"/>
    </source>
</evidence>